<evidence type="ECO:0000313" key="3">
    <source>
        <dbReference type="Proteomes" id="UP000887577"/>
    </source>
</evidence>
<name>A0A914Z0V8_9BILA</name>
<proteinExistence type="predicted"/>
<dbReference type="AlphaFoldDB" id="A0A914Z0V8"/>
<dbReference type="SUPFAM" id="SSF49599">
    <property type="entry name" value="TRAF domain-like"/>
    <property type="match status" value="1"/>
</dbReference>
<protein>
    <recommendedName>
        <fullName evidence="2">TRAF1-6 MATH domain-containing protein</fullName>
    </recommendedName>
</protein>
<dbReference type="Pfam" id="PF21355">
    <property type="entry name" value="TRAF-mep_MATH"/>
    <property type="match status" value="1"/>
</dbReference>
<evidence type="ECO:0000256" key="1">
    <source>
        <dbReference type="SAM" id="MobiDB-lite"/>
    </source>
</evidence>
<dbReference type="InterPro" id="IPR049342">
    <property type="entry name" value="TRAF1-6_MATH_dom"/>
</dbReference>
<keyword evidence="3" id="KW-1185">Reference proteome</keyword>
<dbReference type="InterPro" id="IPR008974">
    <property type="entry name" value="TRAF-like"/>
</dbReference>
<evidence type="ECO:0000259" key="2">
    <source>
        <dbReference type="Pfam" id="PF21355"/>
    </source>
</evidence>
<evidence type="ECO:0000313" key="4">
    <source>
        <dbReference type="WBParaSite" id="PSU_v2.g5768.t1"/>
    </source>
</evidence>
<feature type="domain" description="TRAF1-6 MATH" evidence="2">
    <location>
        <begin position="145"/>
        <end position="192"/>
    </location>
</feature>
<organism evidence="3 4">
    <name type="scientific">Panagrolaimus superbus</name>
    <dbReference type="NCBI Taxonomy" id="310955"/>
    <lineage>
        <taxon>Eukaryota</taxon>
        <taxon>Metazoa</taxon>
        <taxon>Ecdysozoa</taxon>
        <taxon>Nematoda</taxon>
        <taxon>Chromadorea</taxon>
        <taxon>Rhabditida</taxon>
        <taxon>Tylenchina</taxon>
        <taxon>Panagrolaimomorpha</taxon>
        <taxon>Panagrolaimoidea</taxon>
        <taxon>Panagrolaimidae</taxon>
        <taxon>Panagrolaimus</taxon>
    </lineage>
</organism>
<feature type="compositionally biased region" description="Low complexity" evidence="1">
    <location>
        <begin position="1"/>
        <end position="13"/>
    </location>
</feature>
<dbReference type="Gene3D" id="2.60.210.10">
    <property type="entry name" value="Apoptosis, Tumor Necrosis Factor Receptor Associated Protein 2, Chain A"/>
    <property type="match status" value="1"/>
</dbReference>
<dbReference type="Proteomes" id="UP000887577">
    <property type="component" value="Unplaced"/>
</dbReference>
<dbReference type="WBParaSite" id="PSU_v2.g5768.t1">
    <property type="protein sequence ID" value="PSU_v2.g5768.t1"/>
    <property type="gene ID" value="PSU_v2.g5768"/>
</dbReference>
<sequence length="193" mass="22008">MFSSILHSSSSSIPTPPVSRPLTPIEGNGSLKTISLSLTKIENDQIKKSCPFEKYGCKFVGNRLSIQEHMRDQNDIHITLIGEKLQPFREEIFEGIEAIKVTHEKAEKIENQAKKLIHCYSSAYMWHIEDYPEKYRLAKKGTKIFVESPKFLTSRFGYAITVFLAPFGDLETSRIYSSIYVSIMPGQHDPVLH</sequence>
<reference evidence="4" key="1">
    <citation type="submission" date="2022-11" db="UniProtKB">
        <authorList>
            <consortium name="WormBaseParasite"/>
        </authorList>
    </citation>
    <scope>IDENTIFICATION</scope>
</reference>
<feature type="region of interest" description="Disordered" evidence="1">
    <location>
        <begin position="1"/>
        <end position="26"/>
    </location>
</feature>
<accession>A0A914Z0V8</accession>